<accession>A0ABR4D179</accession>
<evidence type="ECO:0000256" key="1">
    <source>
        <dbReference type="SAM" id="MobiDB-lite"/>
    </source>
</evidence>
<dbReference type="EMBL" id="JAZHXI010000001">
    <property type="protein sequence ID" value="KAL2075909.1"/>
    <property type="molecule type" value="Genomic_DNA"/>
</dbReference>
<feature type="compositionally biased region" description="Basic and acidic residues" evidence="1">
    <location>
        <begin position="1"/>
        <end position="16"/>
    </location>
</feature>
<proteinExistence type="predicted"/>
<evidence type="ECO:0000313" key="3">
    <source>
        <dbReference type="Proteomes" id="UP001595075"/>
    </source>
</evidence>
<evidence type="ECO:0000313" key="2">
    <source>
        <dbReference type="EMBL" id="KAL2075909.1"/>
    </source>
</evidence>
<gene>
    <name evidence="2" type="ORF">VTL71DRAFT_852</name>
</gene>
<dbReference type="Proteomes" id="UP001595075">
    <property type="component" value="Unassembled WGS sequence"/>
</dbReference>
<feature type="compositionally biased region" description="Acidic residues" evidence="1">
    <location>
        <begin position="198"/>
        <end position="216"/>
    </location>
</feature>
<protein>
    <submittedName>
        <fullName evidence="2">Uncharacterized protein</fullName>
    </submittedName>
</protein>
<comment type="caution">
    <text evidence="2">The sequence shown here is derived from an EMBL/GenBank/DDBJ whole genome shotgun (WGS) entry which is preliminary data.</text>
</comment>
<feature type="region of interest" description="Disordered" evidence="1">
    <location>
        <begin position="196"/>
        <end position="225"/>
    </location>
</feature>
<organism evidence="2 3">
    <name type="scientific">Oculimacula yallundae</name>
    <dbReference type="NCBI Taxonomy" id="86028"/>
    <lineage>
        <taxon>Eukaryota</taxon>
        <taxon>Fungi</taxon>
        <taxon>Dikarya</taxon>
        <taxon>Ascomycota</taxon>
        <taxon>Pezizomycotina</taxon>
        <taxon>Leotiomycetes</taxon>
        <taxon>Helotiales</taxon>
        <taxon>Ploettnerulaceae</taxon>
        <taxon>Oculimacula</taxon>
    </lineage>
</organism>
<feature type="region of interest" description="Disordered" evidence="1">
    <location>
        <begin position="1"/>
        <end position="43"/>
    </location>
</feature>
<feature type="compositionally biased region" description="Polar residues" evidence="1">
    <location>
        <begin position="28"/>
        <end position="39"/>
    </location>
</feature>
<sequence length="255" mass="27828">MPDRIRNGDSTIKEGRATPYSPPPRRSCSFQDPALSSSYIPDGTTMGFTQSQAKVQIKLNCQEEESNPLLSSDLTVSFSPSSRPRHLLPKDIHASIPSGTPPPYAMLSMQETVAGWYFPTGRSQEDDDFGIETVGGSVSMTVCGGVGKSNQGGEVVLPDRPKPKDDVVEVHICRLSAEVSAYLNVEWEVLQHRLNQSDDGEDDDGGDDDGGGDDGGGDPATSTKSLLQNGQHELDLWERWYFLTSLSQRVIKLKR</sequence>
<keyword evidence="3" id="KW-1185">Reference proteome</keyword>
<name>A0ABR4D179_9HELO</name>
<reference evidence="2 3" key="1">
    <citation type="journal article" date="2024" name="Commun. Biol.">
        <title>Comparative genomic analysis of thermophilic fungi reveals convergent evolutionary adaptations and gene losses.</title>
        <authorList>
            <person name="Steindorff A.S."/>
            <person name="Aguilar-Pontes M.V."/>
            <person name="Robinson A.J."/>
            <person name="Andreopoulos B."/>
            <person name="LaButti K."/>
            <person name="Kuo A."/>
            <person name="Mondo S."/>
            <person name="Riley R."/>
            <person name="Otillar R."/>
            <person name="Haridas S."/>
            <person name="Lipzen A."/>
            <person name="Grimwood J."/>
            <person name="Schmutz J."/>
            <person name="Clum A."/>
            <person name="Reid I.D."/>
            <person name="Moisan M.C."/>
            <person name="Butler G."/>
            <person name="Nguyen T.T.M."/>
            <person name="Dewar K."/>
            <person name="Conant G."/>
            <person name="Drula E."/>
            <person name="Henrissat B."/>
            <person name="Hansel C."/>
            <person name="Singer S."/>
            <person name="Hutchinson M.I."/>
            <person name="de Vries R.P."/>
            <person name="Natvig D.O."/>
            <person name="Powell A.J."/>
            <person name="Tsang A."/>
            <person name="Grigoriev I.V."/>
        </authorList>
    </citation>
    <scope>NUCLEOTIDE SEQUENCE [LARGE SCALE GENOMIC DNA]</scope>
    <source>
        <strain evidence="2 3">CBS 494.80</strain>
    </source>
</reference>